<comment type="function">
    <text evidence="5">Transcription factor that specifically binds AT-rich DNA sequences related to the nuclear matrix attachment regions (MARs).</text>
</comment>
<evidence type="ECO:0000256" key="5">
    <source>
        <dbReference type="RuleBase" id="RU367031"/>
    </source>
</evidence>
<dbReference type="EMBL" id="BPVZ01000007">
    <property type="protein sequence ID" value="GKU93928.1"/>
    <property type="molecule type" value="Genomic_DNA"/>
</dbReference>
<comment type="subcellular location">
    <subcellularLocation>
        <location evidence="5">Nucleus</location>
    </subcellularLocation>
</comment>
<protein>
    <recommendedName>
        <fullName evidence="5">AT-hook motif nuclear-localized protein</fullName>
    </recommendedName>
</protein>
<keyword evidence="2 5" id="KW-0238">DNA-binding</keyword>
<comment type="domain">
    <text evidence="5">The PPC domain mediates interactions between AHL proteins.</text>
</comment>
<feature type="domain" description="PPC" evidence="7">
    <location>
        <begin position="140"/>
        <end position="280"/>
    </location>
</feature>
<keyword evidence="4 5" id="KW-0539">Nucleus</keyword>
<dbReference type="PANTHER" id="PTHR31500:SF45">
    <property type="entry name" value="AT-HOOK MOTIF NUCLEAR-LOCALIZED PROTEIN"/>
    <property type="match status" value="1"/>
</dbReference>
<evidence type="ECO:0000256" key="3">
    <source>
        <dbReference type="ARBA" id="ARBA00023163"/>
    </source>
</evidence>
<evidence type="ECO:0000313" key="9">
    <source>
        <dbReference type="Proteomes" id="UP001054252"/>
    </source>
</evidence>
<feature type="region of interest" description="Disordered" evidence="6">
    <location>
        <begin position="80"/>
        <end position="105"/>
    </location>
</feature>
<proteinExistence type="predicted"/>
<sequence length="361" mass="38152">MEAKSIISFQSYVNGTGNGSLAMNGTGLQVTPGVEFQRDVGTRPSVEGPDATGKEIVMENKKRARPWKDDRVAVRSSLPALPQPVGLSPTASANSVKRGRGRPKGTGKLQALAALGWLRIEDPLVLLAFGLGGFIAETAGGNFTPHVIIVLTGEDVVGKITSFAQKGPGAICILSATGSVSSVVIRQAGGMLRYEGRFEIITLTGSFILGEMGGTKNRSGMLSVSLAKPDGTVFGGAVAGSIIAACPIQLVVASFKQNIGNELKRKYSDESSAAASNFVDPAVVNVPVYIPKMLVDDEEICTMPMSAPPELVHMEADNVIAENYNFNYNPLQQKTLLLQAPQSMEGKIIPPLTYNTSFPLM</sequence>
<keyword evidence="1 5" id="KW-0805">Transcription regulation</keyword>
<dbReference type="SUPFAM" id="SSF117856">
    <property type="entry name" value="AF0104/ALDC/Ptd012-like"/>
    <property type="match status" value="1"/>
</dbReference>
<organism evidence="8 9">
    <name type="scientific">Rubroshorea leprosula</name>
    <dbReference type="NCBI Taxonomy" id="152421"/>
    <lineage>
        <taxon>Eukaryota</taxon>
        <taxon>Viridiplantae</taxon>
        <taxon>Streptophyta</taxon>
        <taxon>Embryophyta</taxon>
        <taxon>Tracheophyta</taxon>
        <taxon>Spermatophyta</taxon>
        <taxon>Magnoliopsida</taxon>
        <taxon>eudicotyledons</taxon>
        <taxon>Gunneridae</taxon>
        <taxon>Pentapetalae</taxon>
        <taxon>rosids</taxon>
        <taxon>malvids</taxon>
        <taxon>Malvales</taxon>
        <taxon>Dipterocarpaceae</taxon>
        <taxon>Rubroshorea</taxon>
    </lineage>
</organism>
<accession>A0AAV5I7K3</accession>
<name>A0AAV5I7K3_9ROSI</name>
<dbReference type="PANTHER" id="PTHR31500">
    <property type="entry name" value="AT-HOOK MOTIF NUCLEAR-LOCALIZED PROTEIN 9"/>
    <property type="match status" value="1"/>
</dbReference>
<reference evidence="8 9" key="1">
    <citation type="journal article" date="2021" name="Commun. Biol.">
        <title>The genome of Shorea leprosula (Dipterocarpaceae) highlights the ecological relevance of drought in aseasonal tropical rainforests.</title>
        <authorList>
            <person name="Ng K.K.S."/>
            <person name="Kobayashi M.J."/>
            <person name="Fawcett J.A."/>
            <person name="Hatakeyama M."/>
            <person name="Paape T."/>
            <person name="Ng C.H."/>
            <person name="Ang C.C."/>
            <person name="Tnah L.H."/>
            <person name="Lee C.T."/>
            <person name="Nishiyama T."/>
            <person name="Sese J."/>
            <person name="O'Brien M.J."/>
            <person name="Copetti D."/>
            <person name="Mohd Noor M.I."/>
            <person name="Ong R.C."/>
            <person name="Putra M."/>
            <person name="Sireger I.Z."/>
            <person name="Indrioko S."/>
            <person name="Kosugi Y."/>
            <person name="Izuno A."/>
            <person name="Isagi Y."/>
            <person name="Lee S.L."/>
            <person name="Shimizu K.K."/>
        </authorList>
    </citation>
    <scope>NUCLEOTIDE SEQUENCE [LARGE SCALE GENOMIC DNA]</scope>
    <source>
        <strain evidence="8">214</strain>
    </source>
</reference>
<evidence type="ECO:0000256" key="2">
    <source>
        <dbReference type="ARBA" id="ARBA00023125"/>
    </source>
</evidence>
<keyword evidence="3 5" id="KW-0804">Transcription</keyword>
<dbReference type="AlphaFoldDB" id="A0AAV5I7K3"/>
<dbReference type="Pfam" id="PF03479">
    <property type="entry name" value="PCC"/>
    <property type="match status" value="1"/>
</dbReference>
<gene>
    <name evidence="8" type="ORF">SLEP1_g7479</name>
</gene>
<dbReference type="GO" id="GO:0005634">
    <property type="term" value="C:nucleus"/>
    <property type="evidence" value="ECO:0007669"/>
    <property type="project" value="UniProtKB-SubCell"/>
</dbReference>
<evidence type="ECO:0000256" key="4">
    <source>
        <dbReference type="ARBA" id="ARBA00023242"/>
    </source>
</evidence>
<dbReference type="CDD" id="cd11378">
    <property type="entry name" value="DUF296"/>
    <property type="match status" value="1"/>
</dbReference>
<dbReference type="InterPro" id="IPR005175">
    <property type="entry name" value="PPC_dom"/>
</dbReference>
<dbReference type="Proteomes" id="UP001054252">
    <property type="component" value="Unassembled WGS sequence"/>
</dbReference>
<comment type="caution">
    <text evidence="8">The sequence shown here is derived from an EMBL/GenBank/DDBJ whole genome shotgun (WGS) entry which is preliminary data.</text>
</comment>
<dbReference type="Gene3D" id="3.30.1330.80">
    <property type="entry name" value="Hypothetical protein, similar to alpha- acetolactate decarboxylase, domain 2"/>
    <property type="match status" value="1"/>
</dbReference>
<evidence type="ECO:0000256" key="1">
    <source>
        <dbReference type="ARBA" id="ARBA00023015"/>
    </source>
</evidence>
<dbReference type="PROSITE" id="PS51742">
    <property type="entry name" value="PPC"/>
    <property type="match status" value="1"/>
</dbReference>
<evidence type="ECO:0000313" key="8">
    <source>
        <dbReference type="EMBL" id="GKU93928.1"/>
    </source>
</evidence>
<keyword evidence="9" id="KW-1185">Reference proteome</keyword>
<dbReference type="GO" id="GO:0003680">
    <property type="term" value="F:minor groove of adenine-thymine-rich DNA binding"/>
    <property type="evidence" value="ECO:0007669"/>
    <property type="project" value="UniProtKB-UniRule"/>
</dbReference>
<evidence type="ECO:0000259" key="7">
    <source>
        <dbReference type="PROSITE" id="PS51742"/>
    </source>
</evidence>
<dbReference type="InterPro" id="IPR039605">
    <property type="entry name" value="AHL"/>
</dbReference>
<evidence type="ECO:0000256" key="6">
    <source>
        <dbReference type="SAM" id="MobiDB-lite"/>
    </source>
</evidence>